<name>A0A5B8LSK4_9HYPH</name>
<dbReference type="Gene3D" id="6.10.140.1990">
    <property type="match status" value="1"/>
</dbReference>
<dbReference type="Gene3D" id="2.40.30.170">
    <property type="match status" value="1"/>
</dbReference>
<evidence type="ECO:0000256" key="2">
    <source>
        <dbReference type="ARBA" id="ARBA00009477"/>
    </source>
</evidence>
<keyword evidence="5 7" id="KW-0175">Coiled coil</keyword>
<dbReference type="GO" id="GO:1990195">
    <property type="term" value="C:macrolide transmembrane transporter complex"/>
    <property type="evidence" value="ECO:0007669"/>
    <property type="project" value="InterPro"/>
</dbReference>
<dbReference type="InterPro" id="IPR058625">
    <property type="entry name" value="MdtA-like_BSH"/>
</dbReference>
<evidence type="ECO:0000313" key="12">
    <source>
        <dbReference type="Proteomes" id="UP000315364"/>
    </source>
</evidence>
<evidence type="ECO:0000259" key="8">
    <source>
        <dbReference type="Pfam" id="PF25876"/>
    </source>
</evidence>
<dbReference type="AlphaFoldDB" id="A0A5B8LSK4"/>
<dbReference type="PANTHER" id="PTHR30469">
    <property type="entry name" value="MULTIDRUG RESISTANCE PROTEIN MDTA"/>
    <property type="match status" value="1"/>
</dbReference>
<evidence type="ECO:0000259" key="9">
    <source>
        <dbReference type="Pfam" id="PF25917"/>
    </source>
</evidence>
<dbReference type="Pfam" id="PF25944">
    <property type="entry name" value="Beta-barrel_RND"/>
    <property type="match status" value="1"/>
</dbReference>
<proteinExistence type="inferred from homology"/>
<organism evidence="11 12">
    <name type="scientific">Devosia ginsengisoli</name>
    <dbReference type="NCBI Taxonomy" id="400770"/>
    <lineage>
        <taxon>Bacteria</taxon>
        <taxon>Pseudomonadati</taxon>
        <taxon>Pseudomonadota</taxon>
        <taxon>Alphaproteobacteria</taxon>
        <taxon>Hyphomicrobiales</taxon>
        <taxon>Devosiaceae</taxon>
        <taxon>Devosia</taxon>
    </lineage>
</organism>
<dbReference type="KEGG" id="dea:FPZ08_11035"/>
<dbReference type="RefSeq" id="WP_146290071.1">
    <property type="nucleotide sequence ID" value="NZ_CP042304.1"/>
</dbReference>
<feature type="coiled-coil region" evidence="7">
    <location>
        <begin position="145"/>
        <end position="179"/>
    </location>
</feature>
<dbReference type="Proteomes" id="UP000315364">
    <property type="component" value="Chromosome"/>
</dbReference>
<comment type="similarity">
    <text evidence="2">Belongs to the membrane fusion protein (MFP) (TC 8.A.1) family.</text>
</comment>
<sequence>MKTWTKWLVTLVVLGGAGFGAWWYFLAAPEAATVPNTVVVGRGDIERTVLASGVLEANSLVSVGAEVSGRIEAVHVALGQDVKKGDLIAEIDSLDQENAVKTALAVLAGIEAQKRSQEASLLKAQAALSRNQQLNANSLVSQTDLETAQAAVDSAQAQIDQLDAQIAQSQLSVESAELNLARTKIVAPNDGTIVALLVDEGQTVNASSSIPTIVKIADLDTMVIKAEISEADVVRVSAGQRVYFTILGEPDIKIDATLREVEPAPTSISSDTAASDSAVYYNGLFDVPNPDHKLRISMTAQVTIVLDEVADVLVLSSGLVSRKDPQGNTMVAVYDPATETITPRRIEVGLNNNVMAEIKGGLSEGEQVVSGGATIVRPAGGQQGGPGGPGGGAMRIGGPVRFGG</sequence>
<evidence type="ECO:0000256" key="3">
    <source>
        <dbReference type="ARBA" id="ARBA00022475"/>
    </source>
</evidence>
<evidence type="ECO:0000256" key="7">
    <source>
        <dbReference type="SAM" id="Coils"/>
    </source>
</evidence>
<feature type="domain" description="Multidrug resistance protein MdtA-like alpha-helical hairpin" evidence="8">
    <location>
        <begin position="109"/>
        <end position="182"/>
    </location>
</feature>
<feature type="domain" description="Multidrug resistance protein MdtA-like barrel-sandwich hybrid" evidence="9">
    <location>
        <begin position="61"/>
        <end position="214"/>
    </location>
</feature>
<keyword evidence="3" id="KW-1003">Cell membrane</keyword>
<dbReference type="OrthoDB" id="9791520at2"/>
<dbReference type="SUPFAM" id="SSF111369">
    <property type="entry name" value="HlyD-like secretion proteins"/>
    <property type="match status" value="1"/>
</dbReference>
<evidence type="ECO:0000256" key="4">
    <source>
        <dbReference type="ARBA" id="ARBA00022519"/>
    </source>
</evidence>
<dbReference type="InterPro" id="IPR058624">
    <property type="entry name" value="MdtA-like_HH"/>
</dbReference>
<dbReference type="NCBIfam" id="TIGR01730">
    <property type="entry name" value="RND_mfp"/>
    <property type="match status" value="1"/>
</dbReference>
<dbReference type="InterPro" id="IPR006143">
    <property type="entry name" value="RND_pump_MFP"/>
</dbReference>
<dbReference type="Pfam" id="PF25917">
    <property type="entry name" value="BSH_RND"/>
    <property type="match status" value="1"/>
</dbReference>
<evidence type="ECO:0000256" key="5">
    <source>
        <dbReference type="ARBA" id="ARBA00023054"/>
    </source>
</evidence>
<gene>
    <name evidence="11" type="ORF">FPZ08_11035</name>
</gene>
<dbReference type="Pfam" id="PF25876">
    <property type="entry name" value="HH_MFP_RND"/>
    <property type="match status" value="1"/>
</dbReference>
<feature type="domain" description="Multidrug resistance protein MdtA-like beta-barrel" evidence="10">
    <location>
        <begin position="221"/>
        <end position="307"/>
    </location>
</feature>
<dbReference type="InterPro" id="IPR030190">
    <property type="entry name" value="MacA_alpha-hairpin_sf"/>
</dbReference>
<keyword evidence="6" id="KW-0472">Membrane</keyword>
<comment type="subcellular location">
    <subcellularLocation>
        <location evidence="1">Cell membrane</location>
    </subcellularLocation>
</comment>
<keyword evidence="12" id="KW-1185">Reference proteome</keyword>
<dbReference type="Gene3D" id="2.40.50.100">
    <property type="match status" value="1"/>
</dbReference>
<evidence type="ECO:0000256" key="6">
    <source>
        <dbReference type="ARBA" id="ARBA00023136"/>
    </source>
</evidence>
<reference evidence="11 12" key="1">
    <citation type="submission" date="2019-07" db="EMBL/GenBank/DDBJ databases">
        <title>Full genome sequence of Devosia sp. Gsoil 520.</title>
        <authorList>
            <person name="Im W.-T."/>
        </authorList>
    </citation>
    <scope>NUCLEOTIDE SEQUENCE [LARGE SCALE GENOMIC DNA]</scope>
    <source>
        <strain evidence="11 12">Gsoil 520</strain>
    </source>
</reference>
<evidence type="ECO:0000256" key="1">
    <source>
        <dbReference type="ARBA" id="ARBA00004236"/>
    </source>
</evidence>
<dbReference type="GO" id="GO:0015562">
    <property type="term" value="F:efflux transmembrane transporter activity"/>
    <property type="evidence" value="ECO:0007669"/>
    <property type="project" value="TreeGrafter"/>
</dbReference>
<dbReference type="GO" id="GO:0019898">
    <property type="term" value="C:extrinsic component of membrane"/>
    <property type="evidence" value="ECO:0007669"/>
    <property type="project" value="InterPro"/>
</dbReference>
<keyword evidence="4" id="KW-0997">Cell inner membrane</keyword>
<dbReference type="GO" id="GO:1990281">
    <property type="term" value="C:efflux pump complex"/>
    <property type="evidence" value="ECO:0007669"/>
    <property type="project" value="TreeGrafter"/>
</dbReference>
<protein>
    <submittedName>
        <fullName evidence="11">Efflux RND transporter periplasmic adaptor subunit</fullName>
    </submittedName>
</protein>
<dbReference type="EMBL" id="CP042304">
    <property type="protein sequence ID" value="QDZ11248.1"/>
    <property type="molecule type" value="Genomic_DNA"/>
</dbReference>
<accession>A0A5B8LSK4</accession>
<dbReference type="PANTHER" id="PTHR30469:SF33">
    <property type="entry name" value="SLR1207 PROTEIN"/>
    <property type="match status" value="1"/>
</dbReference>
<dbReference type="InterPro" id="IPR058626">
    <property type="entry name" value="MdtA-like_b-barrel"/>
</dbReference>
<evidence type="ECO:0000313" key="11">
    <source>
        <dbReference type="EMBL" id="QDZ11248.1"/>
    </source>
</evidence>
<dbReference type="GO" id="GO:0030313">
    <property type="term" value="C:cell envelope"/>
    <property type="evidence" value="ECO:0007669"/>
    <property type="project" value="UniProtKB-SubCell"/>
</dbReference>
<dbReference type="GO" id="GO:1990961">
    <property type="term" value="P:xenobiotic detoxification by transmembrane export across the plasma membrane"/>
    <property type="evidence" value="ECO:0007669"/>
    <property type="project" value="InterPro"/>
</dbReference>
<evidence type="ECO:0000259" key="10">
    <source>
        <dbReference type="Pfam" id="PF25944"/>
    </source>
</evidence>
<dbReference type="Gene3D" id="2.40.420.20">
    <property type="match status" value="1"/>
</dbReference>